<accession>A0ACB8ACP3</accession>
<evidence type="ECO:0000313" key="2">
    <source>
        <dbReference type="Proteomes" id="UP000790377"/>
    </source>
</evidence>
<proteinExistence type="predicted"/>
<keyword evidence="2" id="KW-1185">Reference proteome</keyword>
<organism evidence="1 2">
    <name type="scientific">Hygrophoropsis aurantiaca</name>
    <dbReference type="NCBI Taxonomy" id="72124"/>
    <lineage>
        <taxon>Eukaryota</taxon>
        <taxon>Fungi</taxon>
        <taxon>Dikarya</taxon>
        <taxon>Basidiomycota</taxon>
        <taxon>Agaricomycotina</taxon>
        <taxon>Agaricomycetes</taxon>
        <taxon>Agaricomycetidae</taxon>
        <taxon>Boletales</taxon>
        <taxon>Coniophorineae</taxon>
        <taxon>Hygrophoropsidaceae</taxon>
        <taxon>Hygrophoropsis</taxon>
    </lineage>
</organism>
<name>A0ACB8ACP3_9AGAM</name>
<dbReference type="Proteomes" id="UP000790377">
    <property type="component" value="Unassembled WGS sequence"/>
</dbReference>
<evidence type="ECO:0000313" key="1">
    <source>
        <dbReference type="EMBL" id="KAH7911160.1"/>
    </source>
</evidence>
<dbReference type="EMBL" id="MU267687">
    <property type="protein sequence ID" value="KAH7911160.1"/>
    <property type="molecule type" value="Genomic_DNA"/>
</dbReference>
<comment type="caution">
    <text evidence="1">The sequence shown here is derived from an EMBL/GenBank/DDBJ whole genome shotgun (WGS) entry which is preliminary data.</text>
</comment>
<sequence length="122" mass="12609">MQFTYLQLIASSLLVFGTSTVIAANGFAASCNNYYVTGTDLFADCLNADSSQRVATQVDLNYCLANNGGTLVCSEGGSYSYSCSNCELASGTYFQCACNAGSGTTGIDLNNCVGNSNGGLYC</sequence>
<gene>
    <name evidence="1" type="ORF">BJ138DRAFT_1113423</name>
</gene>
<reference evidence="1" key="1">
    <citation type="journal article" date="2021" name="New Phytol.">
        <title>Evolutionary innovations through gain and loss of genes in the ectomycorrhizal Boletales.</title>
        <authorList>
            <person name="Wu G."/>
            <person name="Miyauchi S."/>
            <person name="Morin E."/>
            <person name="Kuo A."/>
            <person name="Drula E."/>
            <person name="Varga T."/>
            <person name="Kohler A."/>
            <person name="Feng B."/>
            <person name="Cao Y."/>
            <person name="Lipzen A."/>
            <person name="Daum C."/>
            <person name="Hundley H."/>
            <person name="Pangilinan J."/>
            <person name="Johnson J."/>
            <person name="Barry K."/>
            <person name="LaButti K."/>
            <person name="Ng V."/>
            <person name="Ahrendt S."/>
            <person name="Min B."/>
            <person name="Choi I.G."/>
            <person name="Park H."/>
            <person name="Plett J.M."/>
            <person name="Magnuson J."/>
            <person name="Spatafora J.W."/>
            <person name="Nagy L.G."/>
            <person name="Henrissat B."/>
            <person name="Grigoriev I.V."/>
            <person name="Yang Z.L."/>
            <person name="Xu J."/>
            <person name="Martin F.M."/>
        </authorList>
    </citation>
    <scope>NUCLEOTIDE SEQUENCE</scope>
    <source>
        <strain evidence="1">ATCC 28755</strain>
    </source>
</reference>
<protein>
    <submittedName>
        <fullName evidence="1">Cyanovirin-N</fullName>
    </submittedName>
</protein>